<reference evidence="2 3" key="1">
    <citation type="submission" date="2020-07" db="EMBL/GenBank/DDBJ databases">
        <title>Description of Kordia aestuariivivens sp. nov., isolated from a tidal flat.</title>
        <authorList>
            <person name="Park S."/>
            <person name="Yoon J.-H."/>
        </authorList>
    </citation>
    <scope>NUCLEOTIDE SEQUENCE [LARGE SCALE GENOMIC DNA]</scope>
    <source>
        <strain evidence="2 3">YSTF-M3</strain>
    </source>
</reference>
<keyword evidence="3" id="KW-1185">Reference proteome</keyword>
<keyword evidence="1" id="KW-1133">Transmembrane helix</keyword>
<proteinExistence type="predicted"/>
<dbReference type="EMBL" id="JACGWS010000021">
    <property type="protein sequence ID" value="MBC8757504.1"/>
    <property type="molecule type" value="Genomic_DNA"/>
</dbReference>
<keyword evidence="1" id="KW-0812">Transmembrane</keyword>
<dbReference type="Gene3D" id="3.40.50.1110">
    <property type="entry name" value="SGNH hydrolase"/>
    <property type="match status" value="1"/>
</dbReference>
<organism evidence="2 3">
    <name type="scientific">Kordia aestuariivivens</name>
    <dbReference type="NCBI Taxonomy" id="2759037"/>
    <lineage>
        <taxon>Bacteria</taxon>
        <taxon>Pseudomonadati</taxon>
        <taxon>Bacteroidota</taxon>
        <taxon>Flavobacteriia</taxon>
        <taxon>Flavobacteriales</taxon>
        <taxon>Flavobacteriaceae</taxon>
        <taxon>Kordia</taxon>
    </lineage>
</organism>
<name>A0ABR7QGQ6_9FLAO</name>
<dbReference type="RefSeq" id="WP_187564547.1">
    <property type="nucleotide sequence ID" value="NZ_JACGWS010000021.1"/>
</dbReference>
<protein>
    <recommendedName>
        <fullName evidence="4">SGNH/GDSL hydrolase family protein</fullName>
    </recommendedName>
</protein>
<dbReference type="InterPro" id="IPR036514">
    <property type="entry name" value="SGNH_hydro_sf"/>
</dbReference>
<evidence type="ECO:0000256" key="1">
    <source>
        <dbReference type="SAM" id="Phobius"/>
    </source>
</evidence>
<dbReference type="Proteomes" id="UP000619238">
    <property type="component" value="Unassembled WGS sequence"/>
</dbReference>
<evidence type="ECO:0000313" key="2">
    <source>
        <dbReference type="EMBL" id="MBC8757504.1"/>
    </source>
</evidence>
<comment type="caution">
    <text evidence="2">The sequence shown here is derived from an EMBL/GenBank/DDBJ whole genome shotgun (WGS) entry which is preliminary data.</text>
</comment>
<dbReference type="SUPFAM" id="SSF52266">
    <property type="entry name" value="SGNH hydrolase"/>
    <property type="match status" value="1"/>
</dbReference>
<sequence>MKKKWVFIVYNVIIVLIIFGALECFLEYKLSHPENLNGRMKIACQKYYMNFDRKIIQYEPEMAKYDTKLFYVLKPGDFQFKNREFDVAFNVNSLGVRDDETSLLNPKIVVLGDSQAMGWGIPQEKTFAEVLEKETQKKVLNTAISSYGTVREFKLLQQINTENLQYIIIQYCENDYQENYKYSQNNNILKISSEESYTNASKTLREERSYHLFKHVLKFPRLIASANPEFDPIIKLKDDEVAVFLNVIKQSEVFQKEIKIIVININSRQTSNHFINNLKKTLQKNEWENMAKQVIPVDISSGLTADKYYVLDDHINTKGHAFIASELQKIINMHENAEIVK</sequence>
<accession>A0ABR7QGQ6</accession>
<evidence type="ECO:0000313" key="3">
    <source>
        <dbReference type="Proteomes" id="UP000619238"/>
    </source>
</evidence>
<feature type="transmembrane region" description="Helical" evidence="1">
    <location>
        <begin position="6"/>
        <end position="26"/>
    </location>
</feature>
<evidence type="ECO:0008006" key="4">
    <source>
        <dbReference type="Google" id="ProtNLM"/>
    </source>
</evidence>
<keyword evidence="1" id="KW-0472">Membrane</keyword>
<gene>
    <name evidence="2" type="ORF">H2O64_22730</name>
</gene>